<organism evidence="2 3">
    <name type="scientific">Iris pallida</name>
    <name type="common">Sweet iris</name>
    <dbReference type="NCBI Taxonomy" id="29817"/>
    <lineage>
        <taxon>Eukaryota</taxon>
        <taxon>Viridiplantae</taxon>
        <taxon>Streptophyta</taxon>
        <taxon>Embryophyta</taxon>
        <taxon>Tracheophyta</taxon>
        <taxon>Spermatophyta</taxon>
        <taxon>Magnoliopsida</taxon>
        <taxon>Liliopsida</taxon>
        <taxon>Asparagales</taxon>
        <taxon>Iridaceae</taxon>
        <taxon>Iridoideae</taxon>
        <taxon>Irideae</taxon>
        <taxon>Iris</taxon>
    </lineage>
</organism>
<sequence>MRQRRRSVGADAATSGGGGEGTTWWRWRREHPQRKRWPCSEESASERGCPDMGRNLLSSRRWRSRRNTGNHCRTSHARTQRATRGMTWGVRLLY</sequence>
<comment type="caution">
    <text evidence="2">The sequence shown here is derived from an EMBL/GenBank/DDBJ whole genome shotgun (WGS) entry which is preliminary data.</text>
</comment>
<dbReference type="AlphaFoldDB" id="A0AAX6GE98"/>
<dbReference type="EMBL" id="JANAVB010020691">
    <property type="protein sequence ID" value="KAJ6826687.1"/>
    <property type="molecule type" value="Genomic_DNA"/>
</dbReference>
<feature type="region of interest" description="Disordered" evidence="1">
    <location>
        <begin position="1"/>
        <end position="25"/>
    </location>
</feature>
<accession>A0AAX6GE98</accession>
<evidence type="ECO:0000313" key="2">
    <source>
        <dbReference type="EMBL" id="KAJ6826687.1"/>
    </source>
</evidence>
<dbReference type="Proteomes" id="UP001140949">
    <property type="component" value="Unassembled WGS sequence"/>
</dbReference>
<keyword evidence="3" id="KW-1185">Reference proteome</keyword>
<evidence type="ECO:0000313" key="3">
    <source>
        <dbReference type="Proteomes" id="UP001140949"/>
    </source>
</evidence>
<evidence type="ECO:0000256" key="1">
    <source>
        <dbReference type="SAM" id="MobiDB-lite"/>
    </source>
</evidence>
<name>A0AAX6GE98_IRIPA</name>
<protein>
    <submittedName>
        <fullName evidence="2">Formin-like protein 20</fullName>
    </submittedName>
</protein>
<reference evidence="2" key="1">
    <citation type="journal article" date="2023" name="GigaByte">
        <title>Genome assembly of the bearded iris, Iris pallida Lam.</title>
        <authorList>
            <person name="Bruccoleri R.E."/>
            <person name="Oakeley E.J."/>
            <person name="Faust A.M.E."/>
            <person name="Altorfer M."/>
            <person name="Dessus-Babus S."/>
            <person name="Burckhardt D."/>
            <person name="Oertli M."/>
            <person name="Naumann U."/>
            <person name="Petersen F."/>
            <person name="Wong J."/>
        </authorList>
    </citation>
    <scope>NUCLEOTIDE SEQUENCE</scope>
    <source>
        <strain evidence="2">GSM-AAB239-AS_SAM_17_03QT</strain>
    </source>
</reference>
<reference evidence="2" key="2">
    <citation type="submission" date="2023-04" db="EMBL/GenBank/DDBJ databases">
        <authorList>
            <person name="Bruccoleri R.E."/>
            <person name="Oakeley E.J."/>
            <person name="Faust A.-M."/>
            <person name="Dessus-Babus S."/>
            <person name="Altorfer M."/>
            <person name="Burckhardt D."/>
            <person name="Oertli M."/>
            <person name="Naumann U."/>
            <person name="Petersen F."/>
            <person name="Wong J."/>
        </authorList>
    </citation>
    <scope>NUCLEOTIDE SEQUENCE</scope>
    <source>
        <strain evidence="2">GSM-AAB239-AS_SAM_17_03QT</strain>
        <tissue evidence="2">Leaf</tissue>
    </source>
</reference>
<gene>
    <name evidence="2" type="ORF">M6B38_371315</name>
</gene>
<proteinExistence type="predicted"/>